<dbReference type="InterPro" id="IPR011006">
    <property type="entry name" value="CheY-like_superfamily"/>
</dbReference>
<evidence type="ECO:0000256" key="5">
    <source>
        <dbReference type="ARBA" id="ARBA00023163"/>
    </source>
</evidence>
<dbReference type="PANTHER" id="PTHR48111">
    <property type="entry name" value="REGULATOR OF RPOS"/>
    <property type="match status" value="1"/>
</dbReference>
<proteinExistence type="predicted"/>
<dbReference type="InterPro" id="IPR016032">
    <property type="entry name" value="Sig_transdc_resp-reg_C-effctor"/>
</dbReference>
<evidence type="ECO:0000256" key="6">
    <source>
        <dbReference type="PROSITE-ProRule" id="PRU00169"/>
    </source>
</evidence>
<dbReference type="SMART" id="SM00862">
    <property type="entry name" value="Trans_reg_C"/>
    <property type="match status" value="1"/>
</dbReference>
<keyword evidence="1 6" id="KW-0597">Phosphoprotein</keyword>
<dbReference type="Proteomes" id="UP001185755">
    <property type="component" value="Unassembled WGS sequence"/>
</dbReference>
<evidence type="ECO:0000313" key="10">
    <source>
        <dbReference type="EMBL" id="MDV6263925.1"/>
    </source>
</evidence>
<dbReference type="Gene3D" id="6.10.250.690">
    <property type="match status" value="1"/>
</dbReference>
<dbReference type="Pfam" id="PF00072">
    <property type="entry name" value="Response_reg"/>
    <property type="match status" value="1"/>
</dbReference>
<evidence type="ECO:0000256" key="7">
    <source>
        <dbReference type="PROSITE-ProRule" id="PRU01091"/>
    </source>
</evidence>
<dbReference type="Gene3D" id="3.40.50.2300">
    <property type="match status" value="1"/>
</dbReference>
<evidence type="ECO:0000256" key="3">
    <source>
        <dbReference type="ARBA" id="ARBA00023015"/>
    </source>
</evidence>
<dbReference type="CDD" id="cd00383">
    <property type="entry name" value="trans_reg_C"/>
    <property type="match status" value="1"/>
</dbReference>
<dbReference type="SMART" id="SM00448">
    <property type="entry name" value="REC"/>
    <property type="match status" value="1"/>
</dbReference>
<dbReference type="InterPro" id="IPR039420">
    <property type="entry name" value="WalR-like"/>
</dbReference>
<sequence length="261" mass="28723">MDGDALTWGGVRVLNNFIFLSAALGTVSGERVEPRTPPTFRALVFEPGSAACSELPRELQSHGSIVVVAHDERRAIELAVNSDIVILDPDGLSGRDGLELCRLIRRVSNVPIIVVTGPDSDFDPVSGFMAGIDDLVVKPYDLRELEARIEAVLRRIRGAALVTQHPEEVLFGELKINTTLREVDVAGRSVALTRKEFDLLHLLASNPDTIVPRAQIMDQVWDGSWSSRTVDTHVSSLRSKLGSRRWIMTIRGVGFRLVRVA</sequence>
<organism evidence="10 11">
    <name type="scientific">Rhodococcoides yunnanense</name>
    <dbReference type="NCBI Taxonomy" id="278209"/>
    <lineage>
        <taxon>Bacteria</taxon>
        <taxon>Bacillati</taxon>
        <taxon>Actinomycetota</taxon>
        <taxon>Actinomycetes</taxon>
        <taxon>Mycobacteriales</taxon>
        <taxon>Nocardiaceae</taxon>
        <taxon>Rhodococcoides</taxon>
    </lineage>
</organism>
<evidence type="ECO:0000256" key="2">
    <source>
        <dbReference type="ARBA" id="ARBA00023012"/>
    </source>
</evidence>
<feature type="domain" description="Response regulatory" evidence="8">
    <location>
        <begin position="41"/>
        <end position="153"/>
    </location>
</feature>
<protein>
    <submittedName>
        <fullName evidence="10">Response regulator transcription factor</fullName>
    </submittedName>
</protein>
<gene>
    <name evidence="10" type="ORF">R3P96_21510</name>
</gene>
<keyword evidence="11" id="KW-1185">Reference proteome</keyword>
<dbReference type="InterPro" id="IPR001789">
    <property type="entry name" value="Sig_transdc_resp-reg_receiver"/>
</dbReference>
<evidence type="ECO:0000259" key="9">
    <source>
        <dbReference type="PROSITE" id="PS51755"/>
    </source>
</evidence>
<dbReference type="Gene3D" id="1.10.10.10">
    <property type="entry name" value="Winged helix-like DNA-binding domain superfamily/Winged helix DNA-binding domain"/>
    <property type="match status" value="1"/>
</dbReference>
<dbReference type="EMBL" id="JAWLJX010000009">
    <property type="protein sequence ID" value="MDV6263925.1"/>
    <property type="molecule type" value="Genomic_DNA"/>
</dbReference>
<reference evidence="10 11" key="1">
    <citation type="submission" date="2023-10" db="EMBL/GenBank/DDBJ databases">
        <title>Development of a sustainable strategy for remediation of hydrocarbon-contaminated territories based on the waste exchange concept.</title>
        <authorList>
            <person name="Krivoruchko A."/>
        </authorList>
    </citation>
    <scope>NUCLEOTIDE SEQUENCE [LARGE SCALE GENOMIC DNA]</scope>
    <source>
        <strain evidence="10 11">IEGM 1323</strain>
    </source>
</reference>
<accession>A0ABU4BIB8</accession>
<feature type="modified residue" description="4-aspartylphosphate" evidence="6">
    <location>
        <position position="88"/>
    </location>
</feature>
<evidence type="ECO:0000313" key="11">
    <source>
        <dbReference type="Proteomes" id="UP001185755"/>
    </source>
</evidence>
<name>A0ABU4BIB8_9NOCA</name>
<feature type="domain" description="OmpR/PhoB-type" evidence="9">
    <location>
        <begin position="166"/>
        <end position="259"/>
    </location>
</feature>
<keyword evidence="3" id="KW-0805">Transcription regulation</keyword>
<dbReference type="SUPFAM" id="SSF46894">
    <property type="entry name" value="C-terminal effector domain of the bipartite response regulators"/>
    <property type="match status" value="1"/>
</dbReference>
<keyword evidence="5" id="KW-0804">Transcription</keyword>
<evidence type="ECO:0000256" key="4">
    <source>
        <dbReference type="ARBA" id="ARBA00023125"/>
    </source>
</evidence>
<dbReference type="InterPro" id="IPR001867">
    <property type="entry name" value="OmpR/PhoB-type_DNA-bd"/>
</dbReference>
<comment type="caution">
    <text evidence="10">The sequence shown here is derived from an EMBL/GenBank/DDBJ whole genome shotgun (WGS) entry which is preliminary data.</text>
</comment>
<dbReference type="Pfam" id="PF00486">
    <property type="entry name" value="Trans_reg_C"/>
    <property type="match status" value="1"/>
</dbReference>
<dbReference type="PROSITE" id="PS50110">
    <property type="entry name" value="RESPONSE_REGULATORY"/>
    <property type="match status" value="1"/>
</dbReference>
<feature type="DNA-binding region" description="OmpR/PhoB-type" evidence="7">
    <location>
        <begin position="166"/>
        <end position="259"/>
    </location>
</feature>
<dbReference type="RefSeq" id="WP_317566135.1">
    <property type="nucleotide sequence ID" value="NZ_JAWLJX010000009.1"/>
</dbReference>
<dbReference type="PROSITE" id="PS51755">
    <property type="entry name" value="OMPR_PHOB"/>
    <property type="match status" value="1"/>
</dbReference>
<dbReference type="SUPFAM" id="SSF52172">
    <property type="entry name" value="CheY-like"/>
    <property type="match status" value="1"/>
</dbReference>
<evidence type="ECO:0000259" key="8">
    <source>
        <dbReference type="PROSITE" id="PS50110"/>
    </source>
</evidence>
<keyword evidence="2" id="KW-0902">Two-component regulatory system</keyword>
<keyword evidence="4 7" id="KW-0238">DNA-binding</keyword>
<evidence type="ECO:0000256" key="1">
    <source>
        <dbReference type="ARBA" id="ARBA00022553"/>
    </source>
</evidence>
<dbReference type="PANTHER" id="PTHR48111:SF1">
    <property type="entry name" value="TWO-COMPONENT RESPONSE REGULATOR ORR33"/>
    <property type="match status" value="1"/>
</dbReference>
<dbReference type="InterPro" id="IPR036388">
    <property type="entry name" value="WH-like_DNA-bd_sf"/>
</dbReference>